<evidence type="ECO:0000313" key="2">
    <source>
        <dbReference type="WBParaSite" id="JU765_v2.g9554.t1"/>
    </source>
</evidence>
<dbReference type="Proteomes" id="UP000887576">
    <property type="component" value="Unplaced"/>
</dbReference>
<name>A0AC34RRW1_9BILA</name>
<sequence>MERRNALERDQKEREEALEKRRMEEKKKRAEEKAEEERRRQISIERKVYSSEDQQLPKEIVEKPAKMVERITRITII</sequence>
<proteinExistence type="predicted"/>
<reference evidence="2" key="1">
    <citation type="submission" date="2022-11" db="UniProtKB">
        <authorList>
            <consortium name="WormBaseParasite"/>
        </authorList>
    </citation>
    <scope>IDENTIFICATION</scope>
</reference>
<organism evidence="1 2">
    <name type="scientific">Panagrolaimus sp. JU765</name>
    <dbReference type="NCBI Taxonomy" id="591449"/>
    <lineage>
        <taxon>Eukaryota</taxon>
        <taxon>Metazoa</taxon>
        <taxon>Ecdysozoa</taxon>
        <taxon>Nematoda</taxon>
        <taxon>Chromadorea</taxon>
        <taxon>Rhabditida</taxon>
        <taxon>Tylenchina</taxon>
        <taxon>Panagrolaimomorpha</taxon>
        <taxon>Panagrolaimoidea</taxon>
        <taxon>Panagrolaimidae</taxon>
        <taxon>Panagrolaimus</taxon>
    </lineage>
</organism>
<evidence type="ECO:0000313" key="1">
    <source>
        <dbReference type="Proteomes" id="UP000887576"/>
    </source>
</evidence>
<accession>A0AC34RRW1</accession>
<dbReference type="WBParaSite" id="JU765_v2.g9554.t1">
    <property type="protein sequence ID" value="JU765_v2.g9554.t1"/>
    <property type="gene ID" value="JU765_v2.g9554"/>
</dbReference>
<protein>
    <submittedName>
        <fullName evidence="2">Uncharacterized protein</fullName>
    </submittedName>
</protein>